<dbReference type="InterPro" id="IPR017900">
    <property type="entry name" value="4Fe4S_Fe_S_CS"/>
</dbReference>
<keyword evidence="3" id="KW-0411">Iron-sulfur</keyword>
<dbReference type="NCBIfam" id="NF038196">
    <property type="entry name" value="ferrodoxin_EFR1"/>
    <property type="match status" value="1"/>
</dbReference>
<protein>
    <submittedName>
        <fullName evidence="5">EFR1 family ferrodoxin</fullName>
    </submittedName>
</protein>
<dbReference type="Gene3D" id="3.40.50.360">
    <property type="match status" value="1"/>
</dbReference>
<dbReference type="InterPro" id="IPR001226">
    <property type="entry name" value="Flavodoxin_CS"/>
</dbReference>
<dbReference type="InterPro" id="IPR017896">
    <property type="entry name" value="4Fe4S_Fe-S-bd"/>
</dbReference>
<dbReference type="Proteomes" id="UP001158045">
    <property type="component" value="Unassembled WGS sequence"/>
</dbReference>
<comment type="caution">
    <text evidence="5">The sequence shown here is derived from an EMBL/GenBank/DDBJ whole genome shotgun (WGS) entry which is preliminary data.</text>
</comment>
<keyword evidence="2" id="KW-0408">Iron</keyword>
<dbReference type="Pfam" id="PF12838">
    <property type="entry name" value="Fer4_7"/>
    <property type="match status" value="1"/>
</dbReference>
<sequence>MEKIQIFYYTGTGSTKIIAEEIYNQLSALNIECELHRLTVDSIDMISQKLDFDAKLILLYAVHAFNAPDLVYTWIKSLEEISNRSAMVISVSGGGAMISNSACRVPVKRLLQQKGFKTTTEAMAVMPNNWMTPVPDEIAKELIRVVPHKVSKWINAFLHNKSLPYLKPLLIDYPITSLGRIEVIGAKHFGKHIKVNSSCNGCGYCIKNCPSNNITFKVSESGEKTVKFDSKCHFCLSCVYECPQHALSPGWFKFAVIPTGYPLKSYCEPSENPLSKDELLPLLKGKAWEGVRNYLIED</sequence>
<dbReference type="PROSITE" id="PS00198">
    <property type="entry name" value="4FE4S_FER_1"/>
    <property type="match status" value="1"/>
</dbReference>
<dbReference type="InterPro" id="IPR029039">
    <property type="entry name" value="Flavoprotein-like_sf"/>
</dbReference>
<evidence type="ECO:0000256" key="1">
    <source>
        <dbReference type="ARBA" id="ARBA00022723"/>
    </source>
</evidence>
<gene>
    <name evidence="5" type="ORF">QE109_01735</name>
</gene>
<feature type="domain" description="4Fe-4S ferredoxin-type" evidence="4">
    <location>
        <begin position="222"/>
        <end position="252"/>
    </location>
</feature>
<evidence type="ECO:0000313" key="5">
    <source>
        <dbReference type="EMBL" id="MDH8676845.1"/>
    </source>
</evidence>
<organism evidence="5 6">
    <name type="scientific">Fusibacter bizertensis</name>
    <dbReference type="NCBI Taxonomy" id="1488331"/>
    <lineage>
        <taxon>Bacteria</taxon>
        <taxon>Bacillati</taxon>
        <taxon>Bacillota</taxon>
        <taxon>Clostridia</taxon>
        <taxon>Eubacteriales</taxon>
        <taxon>Eubacteriales Family XII. Incertae Sedis</taxon>
        <taxon>Fusibacter</taxon>
    </lineage>
</organism>
<dbReference type="SUPFAM" id="SSF54862">
    <property type="entry name" value="4Fe-4S ferredoxins"/>
    <property type="match status" value="1"/>
</dbReference>
<dbReference type="SUPFAM" id="SSF52218">
    <property type="entry name" value="Flavoproteins"/>
    <property type="match status" value="1"/>
</dbReference>
<dbReference type="EMBL" id="JARYZI010000001">
    <property type="protein sequence ID" value="MDH8676845.1"/>
    <property type="molecule type" value="Genomic_DNA"/>
</dbReference>
<evidence type="ECO:0000313" key="6">
    <source>
        <dbReference type="Proteomes" id="UP001158045"/>
    </source>
</evidence>
<evidence type="ECO:0000259" key="4">
    <source>
        <dbReference type="PROSITE" id="PS51379"/>
    </source>
</evidence>
<keyword evidence="6" id="KW-1185">Reference proteome</keyword>
<feature type="domain" description="4Fe-4S ferredoxin-type" evidence="4">
    <location>
        <begin position="191"/>
        <end position="219"/>
    </location>
</feature>
<reference evidence="5 6" key="1">
    <citation type="submission" date="2023-04" db="EMBL/GenBank/DDBJ databases">
        <title>Fusibacter bizertensis strain WBS, isolated from littoral bottom sediments of the Arctic seas - biochemical and genomic analysis.</title>
        <authorList>
            <person name="Brioukhanov A.L."/>
        </authorList>
    </citation>
    <scope>NUCLEOTIDE SEQUENCE [LARGE SCALE GENOMIC DNA]</scope>
    <source>
        <strain evidence="5 6">WBS</strain>
    </source>
</reference>
<evidence type="ECO:0000256" key="3">
    <source>
        <dbReference type="ARBA" id="ARBA00023014"/>
    </source>
</evidence>
<proteinExistence type="predicted"/>
<dbReference type="PROSITE" id="PS51379">
    <property type="entry name" value="4FE4S_FER_2"/>
    <property type="match status" value="2"/>
</dbReference>
<dbReference type="RefSeq" id="WP_281092645.1">
    <property type="nucleotide sequence ID" value="NZ_JARYZI010000001.1"/>
</dbReference>
<dbReference type="Gene3D" id="3.30.70.20">
    <property type="match status" value="1"/>
</dbReference>
<dbReference type="InterPro" id="IPR047964">
    <property type="entry name" value="EFR1-like"/>
</dbReference>
<accession>A0ABT6N8V3</accession>
<keyword evidence="1" id="KW-0479">Metal-binding</keyword>
<name>A0ABT6N8V3_9FIRM</name>
<dbReference type="PROSITE" id="PS00201">
    <property type="entry name" value="FLAVODOXIN"/>
    <property type="match status" value="1"/>
</dbReference>
<evidence type="ECO:0000256" key="2">
    <source>
        <dbReference type="ARBA" id="ARBA00023004"/>
    </source>
</evidence>